<organism evidence="1 2">
    <name type="scientific">Theobroma cacao</name>
    <name type="common">Cacao</name>
    <name type="synonym">Cocoa</name>
    <dbReference type="NCBI Taxonomy" id="3641"/>
    <lineage>
        <taxon>Eukaryota</taxon>
        <taxon>Viridiplantae</taxon>
        <taxon>Streptophyta</taxon>
        <taxon>Embryophyta</taxon>
        <taxon>Tracheophyta</taxon>
        <taxon>Spermatophyta</taxon>
        <taxon>Magnoliopsida</taxon>
        <taxon>eudicotyledons</taxon>
        <taxon>Gunneridae</taxon>
        <taxon>Pentapetalae</taxon>
        <taxon>rosids</taxon>
        <taxon>malvids</taxon>
        <taxon>Malvales</taxon>
        <taxon>Malvaceae</taxon>
        <taxon>Byttnerioideae</taxon>
        <taxon>Theobroma</taxon>
    </lineage>
</organism>
<protein>
    <submittedName>
        <fullName evidence="1">Uncharacterized protein</fullName>
    </submittedName>
</protein>
<dbReference type="EMBL" id="CM001879">
    <property type="protein sequence ID" value="EOX96717.1"/>
    <property type="molecule type" value="Genomic_DNA"/>
</dbReference>
<gene>
    <name evidence="1" type="ORF">TCM_005907</name>
</gene>
<accession>A0A061DWG1</accession>
<sequence>MWGWAARTVRLGGLKPVAGNAFVTVALPRGVSSCTQFPIIPSYGEKVSCQHGGDIRKSVYIEFKPAIRIRGVIR</sequence>
<dbReference type="Proteomes" id="UP000026915">
    <property type="component" value="Chromosome 1"/>
</dbReference>
<dbReference type="AlphaFoldDB" id="A0A061DWG1"/>
<evidence type="ECO:0000313" key="1">
    <source>
        <dbReference type="EMBL" id="EOX96717.1"/>
    </source>
</evidence>
<evidence type="ECO:0000313" key="2">
    <source>
        <dbReference type="Proteomes" id="UP000026915"/>
    </source>
</evidence>
<dbReference type="InParanoid" id="A0A061DWG1"/>
<name>A0A061DWG1_THECC</name>
<dbReference type="Gramene" id="EOX96717">
    <property type="protein sequence ID" value="EOX96717"/>
    <property type="gene ID" value="TCM_005907"/>
</dbReference>
<reference evidence="1 2" key="1">
    <citation type="journal article" date="2013" name="Genome Biol.">
        <title>The genome sequence of the most widely cultivated cacao type and its use to identify candidate genes regulating pod color.</title>
        <authorList>
            <person name="Motamayor J.C."/>
            <person name="Mockaitis K."/>
            <person name="Schmutz J."/>
            <person name="Haiminen N."/>
            <person name="Iii D.L."/>
            <person name="Cornejo O."/>
            <person name="Findley S.D."/>
            <person name="Zheng P."/>
            <person name="Utro F."/>
            <person name="Royaert S."/>
            <person name="Saski C."/>
            <person name="Jenkins J."/>
            <person name="Podicheti R."/>
            <person name="Zhao M."/>
            <person name="Scheffler B.E."/>
            <person name="Stack J.C."/>
            <person name="Feltus F.A."/>
            <person name="Mustiga G.M."/>
            <person name="Amores F."/>
            <person name="Phillips W."/>
            <person name="Marelli J.P."/>
            <person name="May G.D."/>
            <person name="Shapiro H."/>
            <person name="Ma J."/>
            <person name="Bustamante C.D."/>
            <person name="Schnell R.J."/>
            <person name="Main D."/>
            <person name="Gilbert D."/>
            <person name="Parida L."/>
            <person name="Kuhn D.N."/>
        </authorList>
    </citation>
    <scope>NUCLEOTIDE SEQUENCE [LARGE SCALE GENOMIC DNA]</scope>
    <source>
        <strain evidence="2">cv. Matina 1-6</strain>
    </source>
</reference>
<proteinExistence type="predicted"/>
<dbReference type="HOGENOM" id="CLU_2692746_0_0_1"/>
<keyword evidence="2" id="KW-1185">Reference proteome</keyword>